<keyword evidence="1" id="KW-1133">Transmembrane helix</keyword>
<accession>A0A0R3VSF1</accession>
<reference evidence="2 3" key="2">
    <citation type="submission" date="2018-11" db="EMBL/GenBank/DDBJ databases">
        <authorList>
            <consortium name="Pathogen Informatics"/>
        </authorList>
    </citation>
    <scope>NUCLEOTIDE SEQUENCE [LARGE SCALE GENOMIC DNA]</scope>
</reference>
<dbReference type="WBParaSite" id="TASK_0000007901-mRNA-1">
    <property type="protein sequence ID" value="TASK_0000007901-mRNA-1"/>
    <property type="gene ID" value="TASK_0000007901"/>
</dbReference>
<feature type="transmembrane region" description="Helical" evidence="1">
    <location>
        <begin position="178"/>
        <end position="202"/>
    </location>
</feature>
<gene>
    <name evidence="2" type="ORF">TASK_LOCUS80</name>
</gene>
<name>A0A0R3VSF1_TAEAS</name>
<organism evidence="4">
    <name type="scientific">Taenia asiatica</name>
    <name type="common">Asian tapeworm</name>
    <dbReference type="NCBI Taxonomy" id="60517"/>
    <lineage>
        <taxon>Eukaryota</taxon>
        <taxon>Metazoa</taxon>
        <taxon>Spiralia</taxon>
        <taxon>Lophotrochozoa</taxon>
        <taxon>Platyhelminthes</taxon>
        <taxon>Cestoda</taxon>
        <taxon>Eucestoda</taxon>
        <taxon>Cyclophyllidea</taxon>
        <taxon>Taeniidae</taxon>
        <taxon>Taenia</taxon>
    </lineage>
</organism>
<reference evidence="4" key="1">
    <citation type="submission" date="2017-02" db="UniProtKB">
        <authorList>
            <consortium name="WormBaseParasite"/>
        </authorList>
    </citation>
    <scope>IDENTIFICATION</scope>
</reference>
<proteinExistence type="predicted"/>
<dbReference type="OrthoDB" id="6246135at2759"/>
<dbReference type="Proteomes" id="UP000282613">
    <property type="component" value="Unassembled WGS sequence"/>
</dbReference>
<evidence type="ECO:0000256" key="1">
    <source>
        <dbReference type="SAM" id="Phobius"/>
    </source>
</evidence>
<evidence type="ECO:0000313" key="3">
    <source>
        <dbReference type="Proteomes" id="UP000282613"/>
    </source>
</evidence>
<keyword evidence="3" id="KW-1185">Reference proteome</keyword>
<dbReference type="AlphaFoldDB" id="A0A0R3VSF1"/>
<keyword evidence="1" id="KW-0472">Membrane</keyword>
<evidence type="ECO:0000313" key="4">
    <source>
        <dbReference type="WBParaSite" id="TASK_0000007901-mRNA-1"/>
    </source>
</evidence>
<keyword evidence="1" id="KW-0812">Transmembrane</keyword>
<protein>
    <submittedName>
        <fullName evidence="4">Cadherin_C domain-containing protein</fullName>
    </submittedName>
</protein>
<dbReference type="EMBL" id="UYRS01000007">
    <property type="protein sequence ID" value="VDK20206.1"/>
    <property type="molecule type" value="Genomic_DNA"/>
</dbReference>
<evidence type="ECO:0000313" key="2">
    <source>
        <dbReference type="EMBL" id="VDK20206.1"/>
    </source>
</evidence>
<sequence length="361" mass="39818">MNVLELATTSFTGLEGVLTNLEVLQVDTIHPDTLIKHPKIASLTLDSGRLPKLPSDIRENADIPTFLRLQPQDPSMPIEVNIEVRCHKCAGEKPIEKSAILTFPLHESARSGGTLDALTMVYMDNCPTLSNALGCPKNDSIDDYIVSVNASNGWEVALEEIEENDLQTAKGSTRMKPLLLSVIIWCTVLTVLLICLIVALIIRRRIRARKQKEERVTFPHRYSATSLKHIVCGTASCEELHRASLSNGGPWVYGTPSQNSCSNLLSETRSQYSFRPPFSGLGYPHLRGSVYSSELPPPGYRASIPDFLNMVPRHKSYVDNGDILLMNGDPGLPPLPTSVGFRVPGTPSYKRSHDGTFKMVQ</sequence>